<dbReference type="KEGG" id="vpe:Varpa_2753"/>
<dbReference type="AlphaFoldDB" id="E6V3S7"/>
<dbReference type="RefSeq" id="WP_013541180.1">
    <property type="nucleotide sequence ID" value="NC_014931.1"/>
</dbReference>
<proteinExistence type="predicted"/>
<name>E6V3S7_VARPE</name>
<evidence type="ECO:0000256" key="1">
    <source>
        <dbReference type="SAM" id="Phobius"/>
    </source>
</evidence>
<evidence type="ECO:0008006" key="4">
    <source>
        <dbReference type="Google" id="ProtNLM"/>
    </source>
</evidence>
<dbReference type="STRING" id="595537.Varpa_2753"/>
<sequence>MGSLSIWHWIIIIFWVGLVLPPGWRIASKAGYHGAWSLLLLVPIVNLIIFWVFAFLRWPRERAA</sequence>
<gene>
    <name evidence="2" type="ordered locus">Varpa_2753</name>
</gene>
<keyword evidence="1" id="KW-0812">Transmembrane</keyword>
<accession>E6V3S7</accession>
<evidence type="ECO:0000313" key="3">
    <source>
        <dbReference type="Proteomes" id="UP000008917"/>
    </source>
</evidence>
<dbReference type="HOGENOM" id="CLU_197282_2_0_4"/>
<evidence type="ECO:0000313" key="2">
    <source>
        <dbReference type="EMBL" id="ADU36951.1"/>
    </source>
</evidence>
<dbReference type="Proteomes" id="UP000008917">
    <property type="component" value="Chromosome"/>
</dbReference>
<keyword evidence="1" id="KW-1133">Transmembrane helix</keyword>
<reference evidence="2 3" key="2">
    <citation type="journal article" date="2013" name="Genome Announc.">
        <title>Genome of the Root-Associated Plant Growth-Promoting Bacterium Variovorax paradoxus Strain EPS.</title>
        <authorList>
            <person name="Han J.I."/>
            <person name="Spain J.C."/>
            <person name="Leadbetter J.R."/>
            <person name="Ovchinnikova G."/>
            <person name="Goodwin L.A."/>
            <person name="Han C.S."/>
            <person name="Woyke T."/>
            <person name="Davenport K.W."/>
            <person name="Orwin P.M."/>
        </authorList>
    </citation>
    <scope>NUCLEOTIDE SEQUENCE [LARGE SCALE GENOMIC DNA]</scope>
    <source>
        <strain evidence="2 3">EPS</strain>
    </source>
</reference>
<dbReference type="EMBL" id="CP002417">
    <property type="protein sequence ID" value="ADU36951.1"/>
    <property type="molecule type" value="Genomic_DNA"/>
</dbReference>
<dbReference type="OrthoDB" id="8595906at2"/>
<feature type="transmembrane region" description="Helical" evidence="1">
    <location>
        <begin position="36"/>
        <end position="56"/>
    </location>
</feature>
<organism evidence="2 3">
    <name type="scientific">Variovorax paradoxus (strain EPS)</name>
    <dbReference type="NCBI Taxonomy" id="595537"/>
    <lineage>
        <taxon>Bacteria</taxon>
        <taxon>Pseudomonadati</taxon>
        <taxon>Pseudomonadota</taxon>
        <taxon>Betaproteobacteria</taxon>
        <taxon>Burkholderiales</taxon>
        <taxon>Comamonadaceae</taxon>
        <taxon>Variovorax</taxon>
    </lineage>
</organism>
<feature type="transmembrane region" description="Helical" evidence="1">
    <location>
        <begin position="6"/>
        <end position="24"/>
    </location>
</feature>
<protein>
    <recommendedName>
        <fullName evidence="4">DUF805 domain-containing protein</fullName>
    </recommendedName>
</protein>
<keyword evidence="1" id="KW-0472">Membrane</keyword>
<reference evidence="3" key="1">
    <citation type="submission" date="2010-12" db="EMBL/GenBank/DDBJ databases">
        <title>Complete sequence of Variovorax paradoxus EPS.</title>
        <authorList>
            <consortium name="US DOE Joint Genome Institute"/>
            <person name="Lucas S."/>
            <person name="Copeland A."/>
            <person name="Lapidus A."/>
            <person name="Cheng J.-F."/>
            <person name="Goodwin L."/>
            <person name="Pitluck S."/>
            <person name="Teshima H."/>
            <person name="Detter J.C."/>
            <person name="Han C."/>
            <person name="Tapia R."/>
            <person name="Land M."/>
            <person name="Hauser L."/>
            <person name="Kyrpides N."/>
            <person name="Ivanova N."/>
            <person name="Ovchinnikova G."/>
            <person name="Orwin P."/>
            <person name="Han J.-I.G."/>
            <person name="Woyke T."/>
        </authorList>
    </citation>
    <scope>NUCLEOTIDE SEQUENCE [LARGE SCALE GENOMIC DNA]</scope>
    <source>
        <strain evidence="3">EPS</strain>
    </source>
</reference>